<evidence type="ECO:0000313" key="1">
    <source>
        <dbReference type="EMBL" id="SVD81252.1"/>
    </source>
</evidence>
<reference evidence="1" key="1">
    <citation type="submission" date="2018-05" db="EMBL/GenBank/DDBJ databases">
        <authorList>
            <person name="Lanie J.A."/>
            <person name="Ng W.-L."/>
            <person name="Kazmierczak K.M."/>
            <person name="Andrzejewski T.M."/>
            <person name="Davidsen T.M."/>
            <person name="Wayne K.J."/>
            <person name="Tettelin H."/>
            <person name="Glass J.I."/>
            <person name="Rusch D."/>
            <person name="Podicherti R."/>
            <person name="Tsui H.-C.T."/>
            <person name="Winkler M.E."/>
        </authorList>
    </citation>
    <scope>NUCLEOTIDE SEQUENCE</scope>
</reference>
<accession>A0A382YD71</accession>
<dbReference type="CDD" id="cd16841">
    <property type="entry name" value="RraA_family"/>
    <property type="match status" value="1"/>
</dbReference>
<dbReference type="PANTHER" id="PTHR33254">
    <property type="entry name" value="4-HYDROXY-4-METHYL-2-OXOGLUTARATE ALDOLASE 3-RELATED"/>
    <property type="match status" value="1"/>
</dbReference>
<dbReference type="AlphaFoldDB" id="A0A382YD71"/>
<name>A0A382YD71_9ZZZZ</name>
<gene>
    <name evidence="1" type="ORF">METZ01_LOCUS434106</name>
</gene>
<dbReference type="EMBL" id="UINC01174897">
    <property type="protein sequence ID" value="SVD81252.1"/>
    <property type="molecule type" value="Genomic_DNA"/>
</dbReference>
<dbReference type="Gene3D" id="3.50.30.40">
    <property type="entry name" value="Ribonuclease E inhibitor RraA/RraA-like"/>
    <property type="match status" value="1"/>
</dbReference>
<dbReference type="SUPFAM" id="SSF89562">
    <property type="entry name" value="RraA-like"/>
    <property type="match status" value="1"/>
</dbReference>
<protein>
    <recommendedName>
        <fullName evidence="2">Dimethylmenaquinone methyltransferase</fullName>
    </recommendedName>
</protein>
<dbReference type="PANTHER" id="PTHR33254:SF4">
    <property type="entry name" value="4-HYDROXY-4-METHYL-2-OXOGLUTARATE ALDOLASE 3-RELATED"/>
    <property type="match status" value="1"/>
</dbReference>
<organism evidence="1">
    <name type="scientific">marine metagenome</name>
    <dbReference type="NCBI Taxonomy" id="408172"/>
    <lineage>
        <taxon>unclassified sequences</taxon>
        <taxon>metagenomes</taxon>
        <taxon>ecological metagenomes</taxon>
    </lineage>
</organism>
<feature type="non-terminal residue" evidence="1">
    <location>
        <position position="144"/>
    </location>
</feature>
<dbReference type="InterPro" id="IPR005493">
    <property type="entry name" value="RraA/RraA-like"/>
</dbReference>
<dbReference type="InterPro" id="IPR036704">
    <property type="entry name" value="RraA/RraA-like_sf"/>
</dbReference>
<evidence type="ECO:0008006" key="2">
    <source>
        <dbReference type="Google" id="ProtNLM"/>
    </source>
</evidence>
<sequence>MINFDDTKQRLLKLNTACICDADKILNLNLRVMDSGMRPIRTGLKLVGYAHTVTCHNDFLTVVKALRDAEQGEVIVINSQNSHKALTAELFPTEAARKGLAGIVNDGPCRDTAAVRTMEIPCYARSVSCVSGTTNQLFETQIPV</sequence>
<proteinExistence type="predicted"/>
<dbReference type="Pfam" id="PF03737">
    <property type="entry name" value="RraA-like"/>
    <property type="match status" value="1"/>
</dbReference>